<dbReference type="SUPFAM" id="SSF53474">
    <property type="entry name" value="alpha/beta-Hydrolases"/>
    <property type="match status" value="1"/>
</dbReference>
<dbReference type="Pfam" id="PF12697">
    <property type="entry name" value="Abhydrolase_6"/>
    <property type="match status" value="1"/>
</dbReference>
<evidence type="ECO:0000259" key="1">
    <source>
        <dbReference type="Pfam" id="PF12697"/>
    </source>
</evidence>
<gene>
    <name evidence="2" type="ORF">IZ6_14640</name>
</gene>
<dbReference type="Proteomes" id="UP000515317">
    <property type="component" value="Chromosome"/>
</dbReference>
<keyword evidence="3" id="KW-1185">Reference proteome</keyword>
<dbReference type="EMBL" id="AP023361">
    <property type="protein sequence ID" value="BCJ90729.1"/>
    <property type="molecule type" value="Genomic_DNA"/>
</dbReference>
<dbReference type="AlphaFoldDB" id="A0A6S6QP34"/>
<protein>
    <submittedName>
        <fullName evidence="2">Alpha/beta hydrolase</fullName>
    </submittedName>
</protein>
<reference evidence="2 3" key="1">
    <citation type="submission" date="2020-08" db="EMBL/GenBank/DDBJ databases">
        <title>Genome sequence of Rhizobiales bacterium strain IZ6.</title>
        <authorList>
            <person name="Nakai R."/>
            <person name="Naganuma T."/>
        </authorList>
    </citation>
    <scope>NUCLEOTIDE SEQUENCE [LARGE SCALE GENOMIC DNA]</scope>
    <source>
        <strain evidence="2 3">IZ6</strain>
    </source>
</reference>
<accession>A0A6S6QP34</accession>
<dbReference type="RefSeq" id="WP_222877339.1">
    <property type="nucleotide sequence ID" value="NZ_AP023361.1"/>
</dbReference>
<dbReference type="Gene3D" id="3.40.50.1820">
    <property type="entry name" value="alpha/beta hydrolase"/>
    <property type="match status" value="1"/>
</dbReference>
<sequence length="260" mass="29064">MSKTIVLIHGAWLTGLAWEKFKSRFEAKGYAVHAPSWPYDERPVEELQKSSDPRLAKLTVAEIVDHYEAFIKTLPENPIIMGHSFGGLITQLLLQRNLGAAGVAISPGAPRWILVAPRTLISALPVFTAWNGWKRVLTMSFDAFCTNFANKLPASEQRAAYERYIVPTPGRIYYDGALGIGTGVDWKNPNRAPLLLTAAEFDRIVAISMVKQNFRAQSKNPNKTDYHFFEGRSHFLCGEPGWEEVADTCLSWAEANLRKG</sequence>
<dbReference type="InterPro" id="IPR029058">
    <property type="entry name" value="AB_hydrolase_fold"/>
</dbReference>
<keyword evidence="2" id="KW-0378">Hydrolase</keyword>
<dbReference type="InterPro" id="IPR000073">
    <property type="entry name" value="AB_hydrolase_1"/>
</dbReference>
<dbReference type="KEGG" id="tso:IZ6_14640"/>
<organism evidence="2 3">
    <name type="scientific">Terrihabitans soli</name>
    <dbReference type="NCBI Taxonomy" id="708113"/>
    <lineage>
        <taxon>Bacteria</taxon>
        <taxon>Pseudomonadati</taxon>
        <taxon>Pseudomonadota</taxon>
        <taxon>Alphaproteobacteria</taxon>
        <taxon>Hyphomicrobiales</taxon>
        <taxon>Terrihabitans</taxon>
    </lineage>
</organism>
<proteinExistence type="predicted"/>
<dbReference type="GO" id="GO:0016787">
    <property type="term" value="F:hydrolase activity"/>
    <property type="evidence" value="ECO:0007669"/>
    <property type="project" value="UniProtKB-KW"/>
</dbReference>
<name>A0A6S6QP34_9HYPH</name>
<evidence type="ECO:0000313" key="2">
    <source>
        <dbReference type="EMBL" id="BCJ90729.1"/>
    </source>
</evidence>
<evidence type="ECO:0000313" key="3">
    <source>
        <dbReference type="Proteomes" id="UP000515317"/>
    </source>
</evidence>
<feature type="domain" description="AB hydrolase-1" evidence="1">
    <location>
        <begin position="5"/>
        <end position="247"/>
    </location>
</feature>